<dbReference type="InterPro" id="IPR000432">
    <property type="entry name" value="DNA_mismatch_repair_MutS_C"/>
</dbReference>
<dbReference type="Pfam" id="PF00488">
    <property type="entry name" value="MutS_V"/>
    <property type="match status" value="1"/>
</dbReference>
<keyword evidence="2" id="KW-0067">ATP-binding</keyword>
<dbReference type="NCBIfam" id="TIGR01069">
    <property type="entry name" value="mutS2"/>
    <property type="match status" value="1"/>
</dbReference>
<gene>
    <name evidence="7" type="ORF">H7B67_18915</name>
</gene>
<dbReference type="SUPFAM" id="SSF52540">
    <property type="entry name" value="P-loop containing nucleoside triphosphate hydrolases"/>
    <property type="match status" value="1"/>
</dbReference>
<dbReference type="Proteomes" id="UP000535838">
    <property type="component" value="Unassembled WGS sequence"/>
</dbReference>
<dbReference type="InterPro" id="IPR007696">
    <property type="entry name" value="DNA_mismatch_repair_MutS_core"/>
</dbReference>
<reference evidence="7 8" key="1">
    <citation type="submission" date="2020-08" db="EMBL/GenBank/DDBJ databases">
        <title>Cohnella phylogeny.</title>
        <authorList>
            <person name="Dunlap C."/>
        </authorList>
    </citation>
    <scope>NUCLEOTIDE SEQUENCE [LARGE SCALE GENOMIC DNA]</scope>
    <source>
        <strain evidence="7 8">DSM 25241</strain>
    </source>
</reference>
<dbReference type="InterPro" id="IPR005747">
    <property type="entry name" value="MutS2"/>
</dbReference>
<keyword evidence="8" id="KW-1185">Reference proteome</keyword>
<organism evidence="7 8">
    <name type="scientific">Cohnella thailandensis</name>
    <dbReference type="NCBI Taxonomy" id="557557"/>
    <lineage>
        <taxon>Bacteria</taxon>
        <taxon>Bacillati</taxon>
        <taxon>Bacillota</taxon>
        <taxon>Bacilli</taxon>
        <taxon>Bacillales</taxon>
        <taxon>Paenibacillaceae</taxon>
        <taxon>Cohnella</taxon>
    </lineage>
</organism>
<dbReference type="PANTHER" id="PTHR48466:SF2">
    <property type="entry name" value="OS10G0509000 PROTEIN"/>
    <property type="match status" value="1"/>
</dbReference>
<evidence type="ECO:0000256" key="4">
    <source>
        <dbReference type="SAM" id="MobiDB-lite"/>
    </source>
</evidence>
<dbReference type="SUPFAM" id="SSF48334">
    <property type="entry name" value="DNA repair protein MutS, domain III"/>
    <property type="match status" value="1"/>
</dbReference>
<keyword evidence="1" id="KW-0547">Nucleotide-binding</keyword>
<evidence type="ECO:0000256" key="2">
    <source>
        <dbReference type="ARBA" id="ARBA00022840"/>
    </source>
</evidence>
<evidence type="ECO:0000256" key="1">
    <source>
        <dbReference type="ARBA" id="ARBA00022741"/>
    </source>
</evidence>
<dbReference type="SMART" id="SM00534">
    <property type="entry name" value="MUTSac"/>
    <property type="match status" value="1"/>
</dbReference>
<evidence type="ECO:0000259" key="5">
    <source>
        <dbReference type="SMART" id="SM00533"/>
    </source>
</evidence>
<dbReference type="GO" id="GO:0045910">
    <property type="term" value="P:negative regulation of DNA recombination"/>
    <property type="evidence" value="ECO:0007669"/>
    <property type="project" value="InterPro"/>
</dbReference>
<dbReference type="GO" id="GO:0140664">
    <property type="term" value="F:ATP-dependent DNA damage sensor activity"/>
    <property type="evidence" value="ECO:0007669"/>
    <property type="project" value="InterPro"/>
</dbReference>
<evidence type="ECO:0000313" key="7">
    <source>
        <dbReference type="EMBL" id="MBB6636199.1"/>
    </source>
</evidence>
<dbReference type="GO" id="GO:0005524">
    <property type="term" value="F:ATP binding"/>
    <property type="evidence" value="ECO:0007669"/>
    <property type="project" value="UniProtKB-KW"/>
</dbReference>
<dbReference type="PANTHER" id="PTHR48466">
    <property type="entry name" value="OS10G0509000 PROTEIN-RELATED"/>
    <property type="match status" value="1"/>
</dbReference>
<feature type="domain" description="DNA mismatch repair proteins mutS family" evidence="6">
    <location>
        <begin position="321"/>
        <end position="506"/>
    </location>
</feature>
<protein>
    <submittedName>
        <fullName evidence="7">DNA mismatch repair protein MutS</fullName>
    </submittedName>
</protein>
<dbReference type="GO" id="GO:0006298">
    <property type="term" value="P:mismatch repair"/>
    <property type="evidence" value="ECO:0007669"/>
    <property type="project" value="InterPro"/>
</dbReference>
<dbReference type="InterPro" id="IPR036187">
    <property type="entry name" value="DNA_mismatch_repair_MutS_sf"/>
</dbReference>
<sequence>MREHSLIKLEYHRALDTVRQYLVTYPGRKLAERLQPSTDRVTIRARMAETEETRKLLSKGAQPPLPSLEGVEEVMALLGTGYILSEQQLGCLARFIRSCGQLMKFMEAKSLEASVVASYSASMYELDGLLRSIETSIDRGRIVDGASAELGKVRKRIRIAEEKLHRKLEALMAKHSSHLQERLVSQRGGRFVLPIKKEYRKFIRGAVLDESSSGQTVFVEPEEASSLAEELQMLRSEENREEMRILAGLTEEAETNRQELSVNIETVGHYDLLIAKARWALAIDGRPVELNEEGIIELKGARHPFLGANAVPLNVKVGDDYRSLLITGPNTGGKTIALKTVGLLTLMAQTGLLVPAEEGSRLAVFRQVEADIGDDQNLDRSLSTFSAHLTNLIGILSEAGRATLVLLDELATGTDPGEGVGLSIAVLEELHRRGSVVLATTHFNEIKQFARVTPGFRNARMAFDEESLRPLYRLDMGEAGDSYAFVIARKLGVEEKILRRAKEIAERLQAGRGKTEDGALFEGAELPPAEAKGSSRSSGDPARRPAANREEAEEPAFKVGDVVWIPNLKVTGVVFKLHDERGNMIVQVKGQKLRINRKRVKPYIDGSRLYPQDYDMDIVFDTIANRKLRKQMGKRHVQGLRIERPPGD</sequence>
<comment type="caution">
    <text evidence="7">The sequence shown here is derived from an EMBL/GenBank/DDBJ whole genome shotgun (WGS) entry which is preliminary data.</text>
</comment>
<dbReference type="SMART" id="SM00533">
    <property type="entry name" value="MUTSd"/>
    <property type="match status" value="1"/>
</dbReference>
<evidence type="ECO:0000256" key="3">
    <source>
        <dbReference type="ARBA" id="ARBA00023125"/>
    </source>
</evidence>
<feature type="compositionally biased region" description="Basic and acidic residues" evidence="4">
    <location>
        <begin position="541"/>
        <end position="550"/>
    </location>
</feature>
<name>A0A841SZ98_9BACL</name>
<evidence type="ECO:0000259" key="6">
    <source>
        <dbReference type="SMART" id="SM00534"/>
    </source>
</evidence>
<dbReference type="AlphaFoldDB" id="A0A841SZ98"/>
<proteinExistence type="predicted"/>
<dbReference type="GO" id="GO:0004519">
    <property type="term" value="F:endonuclease activity"/>
    <property type="evidence" value="ECO:0007669"/>
    <property type="project" value="InterPro"/>
</dbReference>
<dbReference type="Gene3D" id="3.40.50.300">
    <property type="entry name" value="P-loop containing nucleotide triphosphate hydrolases"/>
    <property type="match status" value="1"/>
</dbReference>
<dbReference type="InterPro" id="IPR045076">
    <property type="entry name" value="MutS"/>
</dbReference>
<feature type="region of interest" description="Disordered" evidence="4">
    <location>
        <begin position="517"/>
        <end position="553"/>
    </location>
</feature>
<dbReference type="EMBL" id="JACJVQ010000017">
    <property type="protein sequence ID" value="MBB6636199.1"/>
    <property type="molecule type" value="Genomic_DNA"/>
</dbReference>
<dbReference type="GO" id="GO:0030983">
    <property type="term" value="F:mismatched DNA binding"/>
    <property type="evidence" value="ECO:0007669"/>
    <property type="project" value="InterPro"/>
</dbReference>
<feature type="domain" description="DNA mismatch repair protein MutS core" evidence="5">
    <location>
        <begin position="9"/>
        <end position="309"/>
    </location>
</feature>
<dbReference type="GO" id="GO:0016887">
    <property type="term" value="F:ATP hydrolysis activity"/>
    <property type="evidence" value="ECO:0007669"/>
    <property type="project" value="InterPro"/>
</dbReference>
<accession>A0A841SZ98</accession>
<dbReference type="RefSeq" id="WP_185121422.1">
    <property type="nucleotide sequence ID" value="NZ_JACJVQ010000017.1"/>
</dbReference>
<dbReference type="InterPro" id="IPR027417">
    <property type="entry name" value="P-loop_NTPase"/>
</dbReference>
<evidence type="ECO:0000313" key="8">
    <source>
        <dbReference type="Proteomes" id="UP000535838"/>
    </source>
</evidence>
<keyword evidence="3" id="KW-0238">DNA-binding</keyword>
<dbReference type="PIRSF" id="PIRSF005814">
    <property type="entry name" value="MutS_YshD"/>
    <property type="match status" value="1"/>
</dbReference>